<dbReference type="CDD" id="cd13578">
    <property type="entry name" value="PBP2_Bug27"/>
    <property type="match status" value="1"/>
</dbReference>
<proteinExistence type="inferred from homology"/>
<evidence type="ECO:0000256" key="1">
    <source>
        <dbReference type="ARBA" id="ARBA00006987"/>
    </source>
</evidence>
<dbReference type="RefSeq" id="WP_013521033.1">
    <property type="nucleotide sequence ID" value="NZ_CP051298.1"/>
</dbReference>
<protein>
    <submittedName>
        <fullName evidence="3">Tripartite tricarboxylate transporter substrate binding protein</fullName>
    </submittedName>
</protein>
<dbReference type="EMBL" id="CP051298">
    <property type="protein sequence ID" value="QKD46095.1"/>
    <property type="molecule type" value="Genomic_DNA"/>
</dbReference>
<evidence type="ECO:0000313" key="3">
    <source>
        <dbReference type="EMBL" id="QKD46095.1"/>
    </source>
</evidence>
<keyword evidence="2" id="KW-0732">Signal</keyword>
<dbReference type="PANTHER" id="PTHR42928">
    <property type="entry name" value="TRICARBOXYLATE-BINDING PROTEIN"/>
    <property type="match status" value="1"/>
</dbReference>
<feature type="signal peptide" evidence="2">
    <location>
        <begin position="1"/>
        <end position="25"/>
    </location>
</feature>
<name>A0A858ZYP9_9BURK</name>
<accession>A0A858ZYP9</accession>
<dbReference type="SUPFAM" id="SSF53850">
    <property type="entry name" value="Periplasmic binding protein-like II"/>
    <property type="match status" value="1"/>
</dbReference>
<dbReference type="Gene3D" id="3.40.190.150">
    <property type="entry name" value="Bordetella uptake gene, domain 1"/>
    <property type="match status" value="1"/>
</dbReference>
<gene>
    <name evidence="3" type="ORF">HF896_21855</name>
</gene>
<dbReference type="Proteomes" id="UP000500755">
    <property type="component" value="Chromosome"/>
</dbReference>
<evidence type="ECO:0000256" key="2">
    <source>
        <dbReference type="SAM" id="SignalP"/>
    </source>
</evidence>
<dbReference type="InterPro" id="IPR005064">
    <property type="entry name" value="BUG"/>
</dbReference>
<comment type="similarity">
    <text evidence="1">Belongs to the UPF0065 (bug) family.</text>
</comment>
<organism evidence="3 4">
    <name type="scientific">Alicycliphilus denitrificans</name>
    <dbReference type="NCBI Taxonomy" id="179636"/>
    <lineage>
        <taxon>Bacteria</taxon>
        <taxon>Pseudomonadati</taxon>
        <taxon>Pseudomonadota</taxon>
        <taxon>Betaproteobacteria</taxon>
        <taxon>Burkholderiales</taxon>
        <taxon>Comamonadaceae</taxon>
        <taxon>Alicycliphilus</taxon>
    </lineage>
</organism>
<dbReference type="AlphaFoldDB" id="A0A858ZYP9"/>
<dbReference type="InterPro" id="IPR042100">
    <property type="entry name" value="Bug_dom1"/>
</dbReference>
<reference evidence="3 4" key="1">
    <citation type="submission" date="2020-05" db="EMBL/GenBank/DDBJ databases">
        <title>Complete genome sequence of Alicycliphilus denitrificans DP3.</title>
        <authorList>
            <person name="Chen X."/>
        </authorList>
    </citation>
    <scope>NUCLEOTIDE SEQUENCE [LARGE SCALE GENOMIC DNA]</scope>
    <source>
        <strain evidence="3 4">DP3</strain>
    </source>
</reference>
<dbReference type="Gene3D" id="3.40.190.10">
    <property type="entry name" value="Periplasmic binding protein-like II"/>
    <property type="match status" value="1"/>
</dbReference>
<dbReference type="PANTHER" id="PTHR42928:SF5">
    <property type="entry name" value="BLR1237 PROTEIN"/>
    <property type="match status" value="1"/>
</dbReference>
<feature type="chain" id="PRO_5032930667" evidence="2">
    <location>
        <begin position="26"/>
        <end position="325"/>
    </location>
</feature>
<dbReference type="Pfam" id="PF03401">
    <property type="entry name" value="TctC"/>
    <property type="match status" value="1"/>
</dbReference>
<sequence length="325" mass="33870">MNLKSIMSSLLLAAGAGATTLSAHAQEVYPAKPIRMLLGFAAGGGTDVIARALADRIGAVLGQPVVVDNKPGANGNIAAEMVARAPADGYTLLYNTSSIAISPGLYPKLTYNVTKDLAPVSITANLPIVLVAAKNLNITSAQDFVAYLKKHPGQLDYASAGNGNITHLSALLFLQATGTVANHIPYRSEAPAMTDLAGGQVSFYLGTSPGVIPLMKDGRVQGLATASLKRMPAVPDLPTLSETVAKGLELGAWSGIMAPAGTRPEVIQKLNAAIGLALQDKALLEKFAVQAAEPRHGTPEQYGAFIQAELSRWSQIIKANNVRID</sequence>
<dbReference type="PIRSF" id="PIRSF017082">
    <property type="entry name" value="YflP"/>
    <property type="match status" value="1"/>
</dbReference>
<evidence type="ECO:0000313" key="4">
    <source>
        <dbReference type="Proteomes" id="UP000500755"/>
    </source>
</evidence>